<dbReference type="AlphaFoldDB" id="A0AAV3QGD4"/>
<dbReference type="Proteomes" id="UP001454036">
    <property type="component" value="Unassembled WGS sequence"/>
</dbReference>
<protein>
    <submittedName>
        <fullName evidence="3">Actin binding motor protein</fullName>
    </submittedName>
</protein>
<dbReference type="PANTHER" id="PTHR35117:SF1">
    <property type="entry name" value="MYOSIN-M HEAVY PROTEIN"/>
    <property type="match status" value="1"/>
</dbReference>
<gene>
    <name evidence="3" type="ORF">LIER_39530</name>
</gene>
<dbReference type="EMBL" id="BAABME010021380">
    <property type="protein sequence ID" value="GAA0163132.1"/>
    <property type="molecule type" value="Genomic_DNA"/>
</dbReference>
<comment type="caution">
    <text evidence="3">The sequence shown here is derived from an EMBL/GenBank/DDBJ whole genome shotgun (WGS) entry which is preliminary data.</text>
</comment>
<dbReference type="PANTHER" id="PTHR35117">
    <property type="entry name" value="MYOSIN-M HEAVY PROTEIN"/>
    <property type="match status" value="1"/>
</dbReference>
<keyword evidence="1" id="KW-0175">Coiled coil</keyword>
<name>A0AAV3QGD4_LITER</name>
<evidence type="ECO:0000256" key="1">
    <source>
        <dbReference type="SAM" id="Coils"/>
    </source>
</evidence>
<evidence type="ECO:0000256" key="2">
    <source>
        <dbReference type="SAM" id="MobiDB-lite"/>
    </source>
</evidence>
<evidence type="ECO:0000313" key="4">
    <source>
        <dbReference type="Proteomes" id="UP001454036"/>
    </source>
</evidence>
<reference evidence="3 4" key="1">
    <citation type="submission" date="2024-01" db="EMBL/GenBank/DDBJ databases">
        <title>The complete chloroplast genome sequence of Lithospermum erythrorhizon: insights into the phylogenetic relationship among Boraginaceae species and the maternal lineages of purple gromwells.</title>
        <authorList>
            <person name="Okada T."/>
            <person name="Watanabe K."/>
        </authorList>
    </citation>
    <scope>NUCLEOTIDE SEQUENCE [LARGE SCALE GENOMIC DNA]</scope>
</reference>
<feature type="compositionally biased region" description="Pro residues" evidence="2">
    <location>
        <begin position="265"/>
        <end position="277"/>
    </location>
</feature>
<feature type="region of interest" description="Disordered" evidence="2">
    <location>
        <begin position="422"/>
        <end position="442"/>
    </location>
</feature>
<sequence>MKTEKQNKWKKSGNVVGNGKVTPVQVAFIVDRYLSDNEYTQTRSVFRSQVSNLLSRSPVQEAPKSLLSLSAILDEYIRLKEQRVVMEQERVQLEQERVQFEQEKMRVQNLLKGMQDAMNVYNQCPNALPLPPAVPSPGVVVPHMDLTASSKPGHYPVYNSSTMMSTSRTWGTHSDRAQFSTPSTMQPTISKRKDSTELGASTISKRSRKSSKSNQLPIKDGAEVRTHNDSACRQSIDHGNTSDIPSLQGSTVVKCLFNQSTQSPPTNPCPKTPPLPPSSQAETAASPVVIGSSITSSKEMDSQQITSTNSTIISSQTIQISPVKQISYCSIERNQSISISSPSKTSSMRTAKRDHVKGRLNFDASDMPTISDQPISDMYSTPGSGEGDILDLELPNLDSLGADFNLSDLLFDFDLHNDGSDFSGQATGESSPDTHSGSPYTFQEVNYGANQVASGNSKAEDLFSDEAGIPGPGCVTTIKSMTKCVKIISPVKRWSDGSGQ</sequence>
<feature type="region of interest" description="Disordered" evidence="2">
    <location>
        <begin position="164"/>
        <end position="226"/>
    </location>
</feature>
<feature type="region of interest" description="Disordered" evidence="2">
    <location>
        <begin position="258"/>
        <end position="284"/>
    </location>
</feature>
<feature type="coiled-coil region" evidence="1">
    <location>
        <begin position="76"/>
        <end position="110"/>
    </location>
</feature>
<proteinExistence type="predicted"/>
<feature type="compositionally biased region" description="Polar residues" evidence="2">
    <location>
        <begin position="164"/>
        <end position="189"/>
    </location>
</feature>
<keyword evidence="4" id="KW-1185">Reference proteome</keyword>
<evidence type="ECO:0000313" key="3">
    <source>
        <dbReference type="EMBL" id="GAA0163132.1"/>
    </source>
</evidence>
<accession>A0AAV3QGD4</accession>
<organism evidence="3 4">
    <name type="scientific">Lithospermum erythrorhizon</name>
    <name type="common">Purple gromwell</name>
    <name type="synonym">Lithospermum officinale var. erythrorhizon</name>
    <dbReference type="NCBI Taxonomy" id="34254"/>
    <lineage>
        <taxon>Eukaryota</taxon>
        <taxon>Viridiplantae</taxon>
        <taxon>Streptophyta</taxon>
        <taxon>Embryophyta</taxon>
        <taxon>Tracheophyta</taxon>
        <taxon>Spermatophyta</taxon>
        <taxon>Magnoliopsida</taxon>
        <taxon>eudicotyledons</taxon>
        <taxon>Gunneridae</taxon>
        <taxon>Pentapetalae</taxon>
        <taxon>asterids</taxon>
        <taxon>lamiids</taxon>
        <taxon>Boraginales</taxon>
        <taxon>Boraginaceae</taxon>
        <taxon>Boraginoideae</taxon>
        <taxon>Lithospermeae</taxon>
        <taxon>Lithospermum</taxon>
    </lineage>
</organism>